<dbReference type="PATRIC" id="fig|261654.4.peg.3672"/>
<dbReference type="InterPro" id="IPR013538">
    <property type="entry name" value="ASHA1/2-like_C"/>
</dbReference>
<accession>A0A1A8ZSK7</accession>
<organism evidence="3 4">
    <name type="scientific">Micromonospora auratinigra</name>
    <dbReference type="NCBI Taxonomy" id="261654"/>
    <lineage>
        <taxon>Bacteria</taxon>
        <taxon>Bacillati</taxon>
        <taxon>Actinomycetota</taxon>
        <taxon>Actinomycetes</taxon>
        <taxon>Micromonosporales</taxon>
        <taxon>Micromonosporaceae</taxon>
        <taxon>Micromonospora</taxon>
    </lineage>
</organism>
<evidence type="ECO:0000259" key="2">
    <source>
        <dbReference type="Pfam" id="PF08327"/>
    </source>
</evidence>
<evidence type="ECO:0000256" key="1">
    <source>
        <dbReference type="ARBA" id="ARBA00006817"/>
    </source>
</evidence>
<sequence>MRNRWLRKVDVMEYGTIEREIHIDATPEVVFDVVSSPEHLREWWPDEAEYPAVPGGAGRICFGDCAQGGTWVQFQVVDAVPGRLFSFRWTHAEGEVAAPGNSFLVVFELEPTGGGTLLRMTESGFRERGWDEAKVAAEYADHVNGWDHFLPQLPAYAAKVGAAA</sequence>
<gene>
    <name evidence="3" type="ORF">GA0070611_3611</name>
</gene>
<dbReference type="EMBL" id="LT594323">
    <property type="protein sequence ID" value="SBT47105.1"/>
    <property type="molecule type" value="Genomic_DNA"/>
</dbReference>
<feature type="domain" description="Activator of Hsp90 ATPase homologue 1/2-like C-terminal" evidence="2">
    <location>
        <begin position="24"/>
        <end position="157"/>
    </location>
</feature>
<keyword evidence="4" id="KW-1185">Reference proteome</keyword>
<dbReference type="Pfam" id="PF08327">
    <property type="entry name" value="AHSA1"/>
    <property type="match status" value="1"/>
</dbReference>
<dbReference type="AlphaFoldDB" id="A0A1A8ZSK7"/>
<reference evidence="4" key="1">
    <citation type="submission" date="2016-06" db="EMBL/GenBank/DDBJ databases">
        <authorList>
            <person name="Varghese N."/>
            <person name="Submissions Spin"/>
        </authorList>
    </citation>
    <scope>NUCLEOTIDE SEQUENCE [LARGE SCALE GENOMIC DNA]</scope>
    <source>
        <strain evidence="4">DSM 44815</strain>
    </source>
</reference>
<evidence type="ECO:0000313" key="4">
    <source>
        <dbReference type="Proteomes" id="UP000199385"/>
    </source>
</evidence>
<name>A0A1A8ZSK7_9ACTN</name>
<dbReference type="SUPFAM" id="SSF55961">
    <property type="entry name" value="Bet v1-like"/>
    <property type="match status" value="1"/>
</dbReference>
<dbReference type="InterPro" id="IPR023393">
    <property type="entry name" value="START-like_dom_sf"/>
</dbReference>
<dbReference type="Gene3D" id="3.30.530.20">
    <property type="match status" value="1"/>
</dbReference>
<dbReference type="Proteomes" id="UP000199385">
    <property type="component" value="Chromosome I"/>
</dbReference>
<dbReference type="STRING" id="261654.GA0070611_3611"/>
<comment type="similarity">
    <text evidence="1">Belongs to the AHA1 family.</text>
</comment>
<protein>
    <submittedName>
        <fullName evidence="3">Uncharacterized conserved protein YndB, AHSA1/START domain</fullName>
    </submittedName>
</protein>
<proteinExistence type="inferred from homology"/>
<evidence type="ECO:0000313" key="3">
    <source>
        <dbReference type="EMBL" id="SBT47105.1"/>
    </source>
</evidence>